<sequence length="63" mass="7013">MSEQEIILPPQQPRRQDARDLQSRLYREIGVAAVEAALFTPEQAESARAERQAAPALPKRDAA</sequence>
<name>A0ABS9Z8Z1_9HYPH</name>
<evidence type="ECO:0000313" key="3">
    <source>
        <dbReference type="Proteomes" id="UP001139104"/>
    </source>
</evidence>
<keyword evidence="3" id="KW-1185">Reference proteome</keyword>
<organism evidence="2 3">
    <name type="scientific">Candidatus Rhodoblastus alkanivorans</name>
    <dbReference type="NCBI Taxonomy" id="2954117"/>
    <lineage>
        <taxon>Bacteria</taxon>
        <taxon>Pseudomonadati</taxon>
        <taxon>Pseudomonadota</taxon>
        <taxon>Alphaproteobacteria</taxon>
        <taxon>Hyphomicrobiales</taxon>
        <taxon>Rhodoblastaceae</taxon>
        <taxon>Rhodoblastus</taxon>
    </lineage>
</organism>
<dbReference type="Proteomes" id="UP001139104">
    <property type="component" value="Unassembled WGS sequence"/>
</dbReference>
<evidence type="ECO:0000313" key="2">
    <source>
        <dbReference type="EMBL" id="MCI4684093.1"/>
    </source>
</evidence>
<evidence type="ECO:0000256" key="1">
    <source>
        <dbReference type="SAM" id="MobiDB-lite"/>
    </source>
</evidence>
<accession>A0ABS9Z8Z1</accession>
<protein>
    <submittedName>
        <fullName evidence="2">Uncharacterized protein</fullName>
    </submittedName>
</protein>
<reference evidence="2" key="1">
    <citation type="journal article" date="2022" name="ISME J.">
        <title>Identification of active gaseous-alkane degraders at natural gas seeps.</title>
        <authorList>
            <person name="Farhan Ul Haque M."/>
            <person name="Hernandez M."/>
            <person name="Crombie A.T."/>
            <person name="Murrell J.C."/>
        </authorList>
    </citation>
    <scope>NUCLEOTIDE SEQUENCE</scope>
    <source>
        <strain evidence="2">PC2</strain>
    </source>
</reference>
<proteinExistence type="predicted"/>
<comment type="caution">
    <text evidence="2">The sequence shown here is derived from an EMBL/GenBank/DDBJ whole genome shotgun (WGS) entry which is preliminary data.</text>
</comment>
<feature type="region of interest" description="Disordered" evidence="1">
    <location>
        <begin position="42"/>
        <end position="63"/>
    </location>
</feature>
<dbReference type="EMBL" id="JAIVFP010000001">
    <property type="protein sequence ID" value="MCI4684093.1"/>
    <property type="molecule type" value="Genomic_DNA"/>
</dbReference>
<feature type="region of interest" description="Disordered" evidence="1">
    <location>
        <begin position="1"/>
        <end position="20"/>
    </location>
</feature>
<dbReference type="RefSeq" id="WP_243068004.1">
    <property type="nucleotide sequence ID" value="NZ_JAIVFK010000021.1"/>
</dbReference>
<gene>
    <name evidence="2" type="ORF">K2U94_15215</name>
</gene>